<dbReference type="GO" id="GO:0044183">
    <property type="term" value="F:protein folding chaperone"/>
    <property type="evidence" value="ECO:0007669"/>
    <property type="project" value="InterPro"/>
</dbReference>
<name>A0A0F9CM55_9ZZZZ</name>
<dbReference type="EMBL" id="LAZR01045916">
    <property type="protein sequence ID" value="KKK97741.1"/>
    <property type="molecule type" value="Genomic_DNA"/>
</dbReference>
<dbReference type="InterPro" id="IPR020818">
    <property type="entry name" value="Chaperonin_GroES"/>
</dbReference>
<dbReference type="SUPFAM" id="SSF50129">
    <property type="entry name" value="GroES-like"/>
    <property type="match status" value="1"/>
</dbReference>
<dbReference type="Gene3D" id="2.30.33.40">
    <property type="entry name" value="GroES chaperonin"/>
    <property type="match status" value="1"/>
</dbReference>
<evidence type="ECO:0000256" key="1">
    <source>
        <dbReference type="ARBA" id="ARBA00023186"/>
    </source>
</evidence>
<protein>
    <submittedName>
        <fullName evidence="2">Uncharacterized protein</fullName>
    </submittedName>
</protein>
<sequence length="179" mass="19911">MLKLLRYRVACIPIFDSSDSGIKGFENATPDPGYQKPKSGNIQTLDEYRERVDQGIVKYVGSGVTREKYGFGIGDMVIFSGYSGELVSIEGEGLFIILPARFVVCVIIPEPTVVSGLYFKSEYSDGHPKTPEMITEYFPATYEKAMELIAKALGETSVIKIAKDRPDLEDYKAVEEDDE</sequence>
<dbReference type="InterPro" id="IPR037124">
    <property type="entry name" value="Chaperonin_GroES_sf"/>
</dbReference>
<comment type="caution">
    <text evidence="2">The sequence shown here is derived from an EMBL/GenBank/DDBJ whole genome shotgun (WGS) entry which is preliminary data.</text>
</comment>
<dbReference type="AlphaFoldDB" id="A0A0F9CM55"/>
<evidence type="ECO:0000313" key="2">
    <source>
        <dbReference type="EMBL" id="KKK97741.1"/>
    </source>
</evidence>
<dbReference type="GO" id="GO:0005524">
    <property type="term" value="F:ATP binding"/>
    <property type="evidence" value="ECO:0007669"/>
    <property type="project" value="InterPro"/>
</dbReference>
<dbReference type="InterPro" id="IPR011032">
    <property type="entry name" value="GroES-like_sf"/>
</dbReference>
<keyword evidence="1" id="KW-0143">Chaperone</keyword>
<proteinExistence type="predicted"/>
<accession>A0A0F9CM55</accession>
<dbReference type="Pfam" id="PF00166">
    <property type="entry name" value="Cpn10"/>
    <property type="match status" value="1"/>
</dbReference>
<reference evidence="2" key="1">
    <citation type="journal article" date="2015" name="Nature">
        <title>Complex archaea that bridge the gap between prokaryotes and eukaryotes.</title>
        <authorList>
            <person name="Spang A."/>
            <person name="Saw J.H."/>
            <person name="Jorgensen S.L."/>
            <person name="Zaremba-Niedzwiedzka K."/>
            <person name="Martijn J."/>
            <person name="Lind A.E."/>
            <person name="van Eijk R."/>
            <person name="Schleper C."/>
            <person name="Guy L."/>
            <person name="Ettema T.J."/>
        </authorList>
    </citation>
    <scope>NUCLEOTIDE SEQUENCE</scope>
</reference>
<gene>
    <name evidence="2" type="ORF">LCGC14_2649740</name>
</gene>
<organism evidence="2">
    <name type="scientific">marine sediment metagenome</name>
    <dbReference type="NCBI Taxonomy" id="412755"/>
    <lineage>
        <taxon>unclassified sequences</taxon>
        <taxon>metagenomes</taxon>
        <taxon>ecological metagenomes</taxon>
    </lineage>
</organism>